<name>A0A1J5PTU0_9ZZZZ</name>
<dbReference type="EMBL" id="MLJW01002297">
    <property type="protein sequence ID" value="OIQ75038.1"/>
    <property type="molecule type" value="Genomic_DNA"/>
</dbReference>
<protein>
    <submittedName>
        <fullName evidence="2">NMT1/THI5 like protein</fullName>
    </submittedName>
</protein>
<sequence>MALKANGLTQQQVKLVPAGDLGANLSAVSSGAVDAGFSDQLVFAQNKELVRPLFMVRDTMDPRMMQTVMITTAEYAKAHPDIIKGLIAARREGLAYTLEHPDESADITARAYNNPNVDLFRTHIHELIKENYWSDGRLDYAAMNHMVEGLQITGQIKGDVDWSKYVDISYLPPDLRSSQ</sequence>
<reference evidence="2" key="1">
    <citation type="submission" date="2016-10" db="EMBL/GenBank/DDBJ databases">
        <title>Sequence of Gallionella enrichment culture.</title>
        <authorList>
            <person name="Poehlein A."/>
            <person name="Muehling M."/>
            <person name="Daniel R."/>
        </authorList>
    </citation>
    <scope>NUCLEOTIDE SEQUENCE</scope>
</reference>
<dbReference type="AlphaFoldDB" id="A0A1J5PTU0"/>
<evidence type="ECO:0000259" key="1">
    <source>
        <dbReference type="Pfam" id="PF09084"/>
    </source>
</evidence>
<evidence type="ECO:0000313" key="2">
    <source>
        <dbReference type="EMBL" id="OIQ75038.1"/>
    </source>
</evidence>
<dbReference type="InterPro" id="IPR027939">
    <property type="entry name" value="NMT1/THI5"/>
</dbReference>
<dbReference type="Gene3D" id="3.40.190.10">
    <property type="entry name" value="Periplasmic binding protein-like II"/>
    <property type="match status" value="1"/>
</dbReference>
<dbReference type="PANTHER" id="PTHR31528:SF3">
    <property type="entry name" value="THIAMINE BIOSYNTHESIS PROTEIN HI_0357-RELATED"/>
    <property type="match status" value="1"/>
</dbReference>
<dbReference type="InterPro" id="IPR015168">
    <property type="entry name" value="SsuA/THI5"/>
</dbReference>
<dbReference type="SUPFAM" id="SSF53850">
    <property type="entry name" value="Periplasmic binding protein-like II"/>
    <property type="match status" value="1"/>
</dbReference>
<dbReference type="Pfam" id="PF09084">
    <property type="entry name" value="NMT1"/>
    <property type="match status" value="1"/>
</dbReference>
<comment type="caution">
    <text evidence="2">The sequence shown here is derived from an EMBL/GenBank/DDBJ whole genome shotgun (WGS) entry which is preliminary data.</text>
</comment>
<proteinExistence type="predicted"/>
<accession>A0A1J5PTU0</accession>
<gene>
    <name evidence="2" type="ORF">GALL_432940</name>
</gene>
<organism evidence="2">
    <name type="scientific">mine drainage metagenome</name>
    <dbReference type="NCBI Taxonomy" id="410659"/>
    <lineage>
        <taxon>unclassified sequences</taxon>
        <taxon>metagenomes</taxon>
        <taxon>ecological metagenomes</taxon>
    </lineage>
</organism>
<feature type="domain" description="SsuA/THI5-like" evidence="1">
    <location>
        <begin position="3"/>
        <end position="103"/>
    </location>
</feature>
<dbReference type="PANTHER" id="PTHR31528">
    <property type="entry name" value="4-AMINO-5-HYDROXYMETHYL-2-METHYLPYRIMIDINE PHOSPHATE SYNTHASE THI11-RELATED"/>
    <property type="match status" value="1"/>
</dbReference>
<dbReference type="GO" id="GO:0009228">
    <property type="term" value="P:thiamine biosynthetic process"/>
    <property type="evidence" value="ECO:0007669"/>
    <property type="project" value="InterPro"/>
</dbReference>